<dbReference type="Proteomes" id="UP000662914">
    <property type="component" value="Chromosome"/>
</dbReference>
<dbReference type="PRINTS" id="PR00413">
    <property type="entry name" value="HADHALOGNASE"/>
</dbReference>
<dbReference type="GO" id="GO:0008967">
    <property type="term" value="F:phosphoglycolate phosphatase activity"/>
    <property type="evidence" value="ECO:0007669"/>
    <property type="project" value="UniProtKB-EC"/>
</dbReference>
<dbReference type="PANTHER" id="PTHR43434">
    <property type="entry name" value="PHOSPHOGLYCOLATE PHOSPHATASE"/>
    <property type="match status" value="1"/>
</dbReference>
<dbReference type="InterPro" id="IPR023214">
    <property type="entry name" value="HAD_sf"/>
</dbReference>
<dbReference type="Gene3D" id="3.40.50.1000">
    <property type="entry name" value="HAD superfamily/HAD-like"/>
    <property type="match status" value="1"/>
</dbReference>
<organism evidence="5 6">
    <name type="scientific">Candidatus Desulfobacillus denitrificans</name>
    <dbReference type="NCBI Taxonomy" id="2608985"/>
    <lineage>
        <taxon>Bacteria</taxon>
        <taxon>Pseudomonadati</taxon>
        <taxon>Pseudomonadota</taxon>
        <taxon>Betaproteobacteria</taxon>
        <taxon>Candidatus Desulfobacillus</taxon>
    </lineage>
</organism>
<comment type="pathway">
    <text evidence="2">Organic acid metabolism; glycolate biosynthesis; glycolate from 2-phosphoglycolate: step 1/1.</text>
</comment>
<dbReference type="NCBIfam" id="TIGR01549">
    <property type="entry name" value="HAD-SF-IA-v1"/>
    <property type="match status" value="1"/>
</dbReference>
<dbReference type="NCBIfam" id="TIGR01509">
    <property type="entry name" value="HAD-SF-IA-v3"/>
    <property type="match status" value="1"/>
</dbReference>
<gene>
    <name evidence="5" type="ORF">DSYM_29530</name>
</gene>
<dbReference type="SFLD" id="SFLDS00003">
    <property type="entry name" value="Haloacid_Dehalogenase"/>
    <property type="match status" value="1"/>
</dbReference>
<evidence type="ECO:0000256" key="3">
    <source>
        <dbReference type="ARBA" id="ARBA00006171"/>
    </source>
</evidence>
<proteinExistence type="inferred from homology"/>
<dbReference type="SUPFAM" id="SSF56784">
    <property type="entry name" value="HAD-like"/>
    <property type="match status" value="1"/>
</dbReference>
<name>A0A809SCG3_9PROT</name>
<protein>
    <recommendedName>
        <fullName evidence="4">phosphoglycolate phosphatase</fullName>
        <ecNumber evidence="4">3.1.3.18</ecNumber>
    </recommendedName>
</protein>
<reference evidence="5" key="1">
    <citation type="journal article" name="DNA Res.">
        <title>The physiological potential of anammox bacteria as revealed by their core genome structure.</title>
        <authorList>
            <person name="Okubo T."/>
            <person name="Toyoda A."/>
            <person name="Fukuhara K."/>
            <person name="Uchiyama I."/>
            <person name="Harigaya Y."/>
            <person name="Kuroiwa M."/>
            <person name="Suzuki T."/>
            <person name="Murakami Y."/>
            <person name="Suwa Y."/>
            <person name="Takami H."/>
        </authorList>
    </citation>
    <scope>NUCLEOTIDE SEQUENCE</scope>
    <source>
        <strain evidence="5">317325-3</strain>
    </source>
</reference>
<dbReference type="EMBL" id="AP021857">
    <property type="protein sequence ID" value="BBO22254.1"/>
    <property type="molecule type" value="Genomic_DNA"/>
</dbReference>
<evidence type="ECO:0000256" key="4">
    <source>
        <dbReference type="ARBA" id="ARBA00013078"/>
    </source>
</evidence>
<comment type="catalytic activity">
    <reaction evidence="1">
        <text>2-phosphoglycolate + H2O = glycolate + phosphate</text>
        <dbReference type="Rhea" id="RHEA:14369"/>
        <dbReference type="ChEBI" id="CHEBI:15377"/>
        <dbReference type="ChEBI" id="CHEBI:29805"/>
        <dbReference type="ChEBI" id="CHEBI:43474"/>
        <dbReference type="ChEBI" id="CHEBI:58033"/>
        <dbReference type="EC" id="3.1.3.18"/>
    </reaction>
</comment>
<evidence type="ECO:0000256" key="2">
    <source>
        <dbReference type="ARBA" id="ARBA00004818"/>
    </source>
</evidence>
<sequence>MARLGAVRAQSLSEVFDLHGAAMLALTFDGREHAMGNRIAAVVFDFEGTLVDFQWRLAQAEDELRAAFAAQGYATRGNYAELWNAAADSALPQGRLAELRRALAPVYDRWDADAATRWSPRPGAAALLEALAGQGIGTALVSNCGRAAIAAVLGRFGLDRRLAPVVCRDDVVYMKPHAEGALRALAELRAAPEEALFVGDSRADVLAARAAGLRVAVIRGGECDEAAFAALPPDYWVSRLDEVAALLGGE</sequence>
<accession>A0A809SCG3</accession>
<dbReference type="KEGG" id="ddz:DSYM_29530"/>
<dbReference type="Pfam" id="PF00702">
    <property type="entry name" value="Hydrolase"/>
    <property type="match status" value="1"/>
</dbReference>
<dbReference type="InterPro" id="IPR050155">
    <property type="entry name" value="HAD-like_hydrolase_sf"/>
</dbReference>
<evidence type="ECO:0000313" key="5">
    <source>
        <dbReference type="EMBL" id="BBO22254.1"/>
    </source>
</evidence>
<evidence type="ECO:0000313" key="6">
    <source>
        <dbReference type="Proteomes" id="UP000662914"/>
    </source>
</evidence>
<evidence type="ECO:0000256" key="1">
    <source>
        <dbReference type="ARBA" id="ARBA00000830"/>
    </source>
</evidence>
<dbReference type="GO" id="GO:0006281">
    <property type="term" value="P:DNA repair"/>
    <property type="evidence" value="ECO:0007669"/>
    <property type="project" value="TreeGrafter"/>
</dbReference>
<dbReference type="InterPro" id="IPR006439">
    <property type="entry name" value="HAD-SF_hydro_IA"/>
</dbReference>
<comment type="similarity">
    <text evidence="3">Belongs to the HAD-like hydrolase superfamily. CbbY/CbbZ/Gph/YieH family.</text>
</comment>
<dbReference type="InterPro" id="IPR036412">
    <property type="entry name" value="HAD-like_sf"/>
</dbReference>
<dbReference type="EC" id="3.1.3.18" evidence="4"/>
<dbReference type="PANTHER" id="PTHR43434:SF1">
    <property type="entry name" value="PHOSPHOGLYCOLATE PHOSPHATASE"/>
    <property type="match status" value="1"/>
</dbReference>
<dbReference type="SFLD" id="SFLDG01129">
    <property type="entry name" value="C1.5:_HAD__Beta-PGM__Phosphata"/>
    <property type="match status" value="1"/>
</dbReference>
<dbReference type="AlphaFoldDB" id="A0A809SCG3"/>